<evidence type="ECO:0000313" key="2">
    <source>
        <dbReference type="Proteomes" id="UP000623467"/>
    </source>
</evidence>
<protein>
    <submittedName>
        <fullName evidence="1">Uncharacterized protein</fullName>
    </submittedName>
</protein>
<dbReference type="AlphaFoldDB" id="A0A8H6X689"/>
<sequence>MPTDFQALGAFLPLLQVRCLQDFFQDFYTLVHFLKSSFPQMLALCDPPSQGRSRSRYPLQPCRVCPCSDYQDHRSFNDFLEEYSAPIILYDVFCRLSMFRLPGWLGTGMPTG</sequence>
<comment type="caution">
    <text evidence="1">The sequence shown here is derived from an EMBL/GenBank/DDBJ whole genome shotgun (WGS) entry which is preliminary data.</text>
</comment>
<reference evidence="1" key="1">
    <citation type="submission" date="2020-05" db="EMBL/GenBank/DDBJ databases">
        <title>Mycena genomes resolve the evolution of fungal bioluminescence.</title>
        <authorList>
            <person name="Tsai I.J."/>
        </authorList>
    </citation>
    <scope>NUCLEOTIDE SEQUENCE</scope>
    <source>
        <strain evidence="1">160909Yilan</strain>
    </source>
</reference>
<dbReference type="EMBL" id="JACAZH010000041">
    <property type="protein sequence ID" value="KAF7335298.1"/>
    <property type="molecule type" value="Genomic_DNA"/>
</dbReference>
<dbReference type="Proteomes" id="UP000623467">
    <property type="component" value="Unassembled WGS sequence"/>
</dbReference>
<proteinExistence type="predicted"/>
<keyword evidence="2" id="KW-1185">Reference proteome</keyword>
<gene>
    <name evidence="1" type="ORF">MSAN_02340600</name>
</gene>
<evidence type="ECO:0000313" key="1">
    <source>
        <dbReference type="EMBL" id="KAF7335298.1"/>
    </source>
</evidence>
<name>A0A8H6X689_9AGAR</name>
<accession>A0A8H6X689</accession>
<organism evidence="1 2">
    <name type="scientific">Mycena sanguinolenta</name>
    <dbReference type="NCBI Taxonomy" id="230812"/>
    <lineage>
        <taxon>Eukaryota</taxon>
        <taxon>Fungi</taxon>
        <taxon>Dikarya</taxon>
        <taxon>Basidiomycota</taxon>
        <taxon>Agaricomycotina</taxon>
        <taxon>Agaricomycetes</taxon>
        <taxon>Agaricomycetidae</taxon>
        <taxon>Agaricales</taxon>
        <taxon>Marasmiineae</taxon>
        <taxon>Mycenaceae</taxon>
        <taxon>Mycena</taxon>
    </lineage>
</organism>